<dbReference type="PANTHER" id="PTHR21183:SF18">
    <property type="entry name" value="LARGE RIBOSOMAL SUBUNIT PROTEIN UL29M"/>
    <property type="match status" value="1"/>
</dbReference>
<keyword evidence="3" id="KW-0689">Ribosomal protein</keyword>
<reference evidence="9 10" key="1">
    <citation type="submission" date="2024-01" db="EMBL/GenBank/DDBJ databases">
        <title>Comparative genomics of Cryptococcus and Kwoniella reveals pathogenesis evolution and contrasting modes of karyotype evolution via chromosome fusion or intercentromeric recombination.</title>
        <authorList>
            <person name="Coelho M.A."/>
            <person name="David-Palma M."/>
            <person name="Shea T."/>
            <person name="Bowers K."/>
            <person name="McGinley-Smith S."/>
            <person name="Mohammad A.W."/>
            <person name="Gnirke A."/>
            <person name="Yurkov A.M."/>
            <person name="Nowrousian M."/>
            <person name="Sun S."/>
            <person name="Cuomo C.A."/>
            <person name="Heitman J."/>
        </authorList>
    </citation>
    <scope>NUCLEOTIDE SEQUENCE [LARGE SCALE GENOMIC DNA]</scope>
    <source>
        <strain evidence="9 10">CBS 6074</strain>
    </source>
</reference>
<dbReference type="GeneID" id="91097322"/>
<feature type="compositionally biased region" description="Low complexity" evidence="8">
    <location>
        <begin position="287"/>
        <end position="299"/>
    </location>
</feature>
<dbReference type="InterPro" id="IPR010729">
    <property type="entry name" value="Ribosomal_uL29_mit"/>
</dbReference>
<evidence type="ECO:0000256" key="8">
    <source>
        <dbReference type="SAM" id="MobiDB-lite"/>
    </source>
</evidence>
<sequence>MSRLTNLPRITARAIRYLHSEGRQIDHHPGPNTITTPPLQQTDNIPHSVSDIEVPVVTPEIIDTSSFIESSRPTHTSKGKLIPRRPARIIPVPLPNGDPEPTSYPPSKEYYDNIDKNRKEKHPLWQFFHLPTAARARIPTDQTKPPSEMGSLETLKQNDSNLHSGRSWTAAELRQKSFQDLHTLWYVLLKERNVLATQKEERRRLNIGQRVDGELLTKRAFRCRKTMARIKYVLNERRLGLIAAAGPRFNVEPIHVPWSASSSTDPAGATLAIRGELPIPLHILQSKSSNQKQLSPSEESFIEDEEEVAKEEIESRDEGFGGGKEAEQFDEQIKINDSGKVEKKD</sequence>
<dbReference type="Gene3D" id="6.10.330.20">
    <property type="match status" value="1"/>
</dbReference>
<dbReference type="GO" id="GO:0032543">
    <property type="term" value="P:mitochondrial translation"/>
    <property type="evidence" value="ECO:0007669"/>
    <property type="project" value="TreeGrafter"/>
</dbReference>
<gene>
    <name evidence="9" type="ORF">L201_006653</name>
</gene>
<evidence type="ECO:0000313" key="10">
    <source>
        <dbReference type="Proteomes" id="UP001355207"/>
    </source>
</evidence>
<evidence type="ECO:0000313" key="9">
    <source>
        <dbReference type="EMBL" id="WWC91707.1"/>
    </source>
</evidence>
<keyword evidence="10" id="KW-1185">Reference proteome</keyword>
<dbReference type="RefSeq" id="XP_066078469.1">
    <property type="nucleotide sequence ID" value="XM_066222372.1"/>
</dbReference>
<feature type="compositionally biased region" description="Acidic residues" evidence="8">
    <location>
        <begin position="300"/>
        <end position="309"/>
    </location>
</feature>
<evidence type="ECO:0000256" key="3">
    <source>
        <dbReference type="ARBA" id="ARBA00022980"/>
    </source>
</evidence>
<dbReference type="InterPro" id="IPR036049">
    <property type="entry name" value="Ribosomal_uL29_sf"/>
</dbReference>
<proteinExistence type="inferred from homology"/>
<organism evidence="9 10">
    <name type="scientific">Kwoniella dendrophila CBS 6074</name>
    <dbReference type="NCBI Taxonomy" id="1295534"/>
    <lineage>
        <taxon>Eukaryota</taxon>
        <taxon>Fungi</taxon>
        <taxon>Dikarya</taxon>
        <taxon>Basidiomycota</taxon>
        <taxon>Agaricomycotina</taxon>
        <taxon>Tremellomycetes</taxon>
        <taxon>Tremellales</taxon>
        <taxon>Cryptococcaceae</taxon>
        <taxon>Kwoniella</taxon>
    </lineage>
</organism>
<evidence type="ECO:0000256" key="4">
    <source>
        <dbReference type="ARBA" id="ARBA00023128"/>
    </source>
</evidence>
<dbReference type="PANTHER" id="PTHR21183">
    <property type="entry name" value="RIBOSOMAL PROTEIN L47, MITOCHONDRIAL-RELATED"/>
    <property type="match status" value="1"/>
</dbReference>
<dbReference type="InterPro" id="IPR038340">
    <property type="entry name" value="MRP-L47_sf"/>
</dbReference>
<comment type="subcellular location">
    <subcellularLocation>
        <location evidence="1">Mitochondrion</location>
    </subcellularLocation>
</comment>
<dbReference type="SUPFAM" id="SSF46561">
    <property type="entry name" value="Ribosomal protein L29 (L29p)"/>
    <property type="match status" value="1"/>
</dbReference>
<keyword evidence="4" id="KW-0496">Mitochondrion</keyword>
<evidence type="ECO:0000256" key="6">
    <source>
        <dbReference type="ARBA" id="ARBA00035289"/>
    </source>
</evidence>
<evidence type="ECO:0000256" key="7">
    <source>
        <dbReference type="ARBA" id="ARBA00035399"/>
    </source>
</evidence>
<accession>A0AAX4K4E3</accession>
<name>A0AAX4K4E3_9TREE</name>
<protein>
    <recommendedName>
        <fullName evidence="6">Large ribosomal subunit protein uL29m</fullName>
    </recommendedName>
    <alternativeName>
        <fullName evidence="7">54S ribosomal protein L4, mitochondrial</fullName>
    </alternativeName>
</protein>
<feature type="compositionally biased region" description="Basic and acidic residues" evidence="8">
    <location>
        <begin position="310"/>
        <end position="345"/>
    </location>
</feature>
<keyword evidence="5" id="KW-0687">Ribonucleoprotein</keyword>
<dbReference type="GO" id="GO:0003735">
    <property type="term" value="F:structural constituent of ribosome"/>
    <property type="evidence" value="ECO:0007669"/>
    <property type="project" value="InterPro"/>
</dbReference>
<dbReference type="Proteomes" id="UP001355207">
    <property type="component" value="Chromosome 9"/>
</dbReference>
<comment type="similarity">
    <text evidence="2">Belongs to the universal ribosomal protein uL29 family.</text>
</comment>
<feature type="region of interest" description="Disordered" evidence="8">
    <location>
        <begin position="287"/>
        <end position="345"/>
    </location>
</feature>
<evidence type="ECO:0000256" key="2">
    <source>
        <dbReference type="ARBA" id="ARBA00009254"/>
    </source>
</evidence>
<dbReference type="Pfam" id="PF06984">
    <property type="entry name" value="MRP-L47"/>
    <property type="match status" value="1"/>
</dbReference>
<dbReference type="GO" id="GO:0005762">
    <property type="term" value="C:mitochondrial large ribosomal subunit"/>
    <property type="evidence" value="ECO:0007669"/>
    <property type="project" value="TreeGrafter"/>
</dbReference>
<dbReference type="AlphaFoldDB" id="A0AAX4K4E3"/>
<evidence type="ECO:0000256" key="5">
    <source>
        <dbReference type="ARBA" id="ARBA00023274"/>
    </source>
</evidence>
<dbReference type="EMBL" id="CP144106">
    <property type="protein sequence ID" value="WWC91707.1"/>
    <property type="molecule type" value="Genomic_DNA"/>
</dbReference>
<evidence type="ECO:0000256" key="1">
    <source>
        <dbReference type="ARBA" id="ARBA00004173"/>
    </source>
</evidence>